<dbReference type="PANTHER" id="PTHR31351">
    <property type="entry name" value="EXPRESSED PROTEIN"/>
    <property type="match status" value="1"/>
</dbReference>
<dbReference type="Proteomes" id="UP000236161">
    <property type="component" value="Unassembled WGS sequence"/>
</dbReference>
<dbReference type="InterPro" id="IPR040269">
    <property type="entry name" value="VAB"/>
</dbReference>
<evidence type="ECO:0000313" key="5">
    <source>
        <dbReference type="Proteomes" id="UP000236161"/>
    </source>
</evidence>
<feature type="domain" description="VAN3-binding protein-like auxin canalisation" evidence="2">
    <location>
        <begin position="61"/>
        <end position="335"/>
    </location>
</feature>
<dbReference type="GO" id="GO:0010087">
    <property type="term" value="P:phloem or xylem histogenesis"/>
    <property type="evidence" value="ECO:0007669"/>
    <property type="project" value="TreeGrafter"/>
</dbReference>
<dbReference type="Pfam" id="PF08458">
    <property type="entry name" value="PH_2"/>
    <property type="match status" value="1"/>
</dbReference>
<evidence type="ECO:0000313" key="4">
    <source>
        <dbReference type="EMBL" id="PKA58292.1"/>
    </source>
</evidence>
<protein>
    <recommendedName>
        <fullName evidence="6">VAN3-binding protein</fullName>
    </recommendedName>
</protein>
<dbReference type="GO" id="GO:0010305">
    <property type="term" value="P:leaf vascular tissue pattern formation"/>
    <property type="evidence" value="ECO:0007669"/>
    <property type="project" value="TreeGrafter"/>
</dbReference>
<dbReference type="GO" id="GO:0009734">
    <property type="term" value="P:auxin-activated signaling pathway"/>
    <property type="evidence" value="ECO:0007669"/>
    <property type="project" value="TreeGrafter"/>
</dbReference>
<dbReference type="Pfam" id="PF05703">
    <property type="entry name" value="Auxin_canalis"/>
    <property type="match status" value="1"/>
</dbReference>
<organism evidence="4 5">
    <name type="scientific">Apostasia shenzhenica</name>
    <dbReference type="NCBI Taxonomy" id="1088818"/>
    <lineage>
        <taxon>Eukaryota</taxon>
        <taxon>Viridiplantae</taxon>
        <taxon>Streptophyta</taxon>
        <taxon>Embryophyta</taxon>
        <taxon>Tracheophyta</taxon>
        <taxon>Spermatophyta</taxon>
        <taxon>Magnoliopsida</taxon>
        <taxon>Liliopsida</taxon>
        <taxon>Asparagales</taxon>
        <taxon>Orchidaceae</taxon>
        <taxon>Apostasioideae</taxon>
        <taxon>Apostasia</taxon>
    </lineage>
</organism>
<gene>
    <name evidence="4" type="ORF">AXF42_Ash013016</name>
</gene>
<feature type="domain" description="Pleckstrin-like plant" evidence="3">
    <location>
        <begin position="375"/>
        <end position="480"/>
    </location>
</feature>
<feature type="region of interest" description="Disordered" evidence="1">
    <location>
        <begin position="133"/>
        <end position="159"/>
    </location>
</feature>
<proteinExistence type="predicted"/>
<evidence type="ECO:0000259" key="2">
    <source>
        <dbReference type="Pfam" id="PF05703"/>
    </source>
</evidence>
<evidence type="ECO:0000256" key="1">
    <source>
        <dbReference type="SAM" id="MobiDB-lite"/>
    </source>
</evidence>
<dbReference type="STRING" id="1088818.A0A2I0ARX7"/>
<dbReference type="AlphaFoldDB" id="A0A2I0ARX7"/>
<sequence>MAVLPLWLLTEPAFMSSVRLTSYKSQQDATAVKFSSKSPAMEDAGENWLPDMAAGVAARSPEVMQNPLEFLSRAWSASALEVAKALTVAAVTEGDGAIMAEKEEDEAMTGNPFTFACSATSQLVMDRILSQSELSPLTTGRPSHSSGPLNGGSLGDSPPVTPNIGNVVKYYSASNLTKPPAYSGGTRTIGRWLKDRKERKKEVTRARNAELHAAVSVAGVAAAVAAIAAATATATSTSDNRTATSTNDNCTARTNLAVASAATLVAAQCVEAAEALGAEREHLASAVASAVSVRNPSDIATLTAAAATALRGAATLKARVLKDVWNCAAVIPVDRCFPENHHHVECGSASSDELFSEKNILELCSQELLARGFLLLKRTRKGSLHWKIVSAYIHHNGQVTLKIKSRHVGGSITKKKKSIIKGVLKEVPAWPGRHLLEVEGGEERRYFGLKTADERVIEFECRGKREYEIWTKGVSRLLAVAGANRPPAI</sequence>
<name>A0A2I0ARX7_9ASPA</name>
<dbReference type="InterPro" id="IPR013666">
    <property type="entry name" value="PH_pln"/>
</dbReference>
<dbReference type="EMBL" id="KZ451955">
    <property type="protein sequence ID" value="PKA58292.1"/>
    <property type="molecule type" value="Genomic_DNA"/>
</dbReference>
<feature type="compositionally biased region" description="Polar residues" evidence="1">
    <location>
        <begin position="133"/>
        <end position="148"/>
    </location>
</feature>
<evidence type="ECO:0008006" key="6">
    <source>
        <dbReference type="Google" id="ProtNLM"/>
    </source>
</evidence>
<dbReference type="InterPro" id="IPR008546">
    <property type="entry name" value="VAN3-bd-like_auxin_canal"/>
</dbReference>
<accession>A0A2I0ARX7</accession>
<dbReference type="PANTHER" id="PTHR31351:SF4">
    <property type="entry name" value="AUXIN CANALIZATION PROTEIN (DUF828)"/>
    <property type="match status" value="1"/>
</dbReference>
<dbReference type="OrthoDB" id="1918928at2759"/>
<evidence type="ECO:0000259" key="3">
    <source>
        <dbReference type="Pfam" id="PF08458"/>
    </source>
</evidence>
<keyword evidence="5" id="KW-1185">Reference proteome</keyword>
<reference evidence="4 5" key="1">
    <citation type="journal article" date="2017" name="Nature">
        <title>The Apostasia genome and the evolution of orchids.</title>
        <authorList>
            <person name="Zhang G.Q."/>
            <person name="Liu K.W."/>
            <person name="Li Z."/>
            <person name="Lohaus R."/>
            <person name="Hsiao Y.Y."/>
            <person name="Niu S.C."/>
            <person name="Wang J.Y."/>
            <person name="Lin Y.C."/>
            <person name="Xu Q."/>
            <person name="Chen L.J."/>
            <person name="Yoshida K."/>
            <person name="Fujiwara S."/>
            <person name="Wang Z.W."/>
            <person name="Zhang Y.Q."/>
            <person name="Mitsuda N."/>
            <person name="Wang M."/>
            <person name="Liu G.H."/>
            <person name="Pecoraro L."/>
            <person name="Huang H.X."/>
            <person name="Xiao X.J."/>
            <person name="Lin M."/>
            <person name="Wu X.Y."/>
            <person name="Wu W.L."/>
            <person name="Chen Y.Y."/>
            <person name="Chang S.B."/>
            <person name="Sakamoto S."/>
            <person name="Ohme-Takagi M."/>
            <person name="Yagi M."/>
            <person name="Zeng S.J."/>
            <person name="Shen C.Y."/>
            <person name="Yeh C.M."/>
            <person name="Luo Y.B."/>
            <person name="Tsai W.C."/>
            <person name="Van de Peer Y."/>
            <person name="Liu Z.J."/>
        </authorList>
    </citation>
    <scope>NUCLEOTIDE SEQUENCE [LARGE SCALE GENOMIC DNA]</scope>
    <source>
        <strain evidence="5">cv. Shenzhen</strain>
        <tissue evidence="4">Stem</tissue>
    </source>
</reference>